<proteinExistence type="predicted"/>
<evidence type="ECO:0000313" key="2">
    <source>
        <dbReference type="Proteomes" id="UP000297703"/>
    </source>
</evidence>
<reference evidence="1 2" key="1">
    <citation type="submission" date="2019-04" db="EMBL/GenBank/DDBJ databases">
        <title>Draft genome of the big-headed turtle Platysternon megacephalum.</title>
        <authorList>
            <person name="Gong S."/>
        </authorList>
    </citation>
    <scope>NUCLEOTIDE SEQUENCE [LARGE SCALE GENOMIC DNA]</scope>
    <source>
        <strain evidence="1">DO16091913</strain>
        <tissue evidence="1">Muscle</tissue>
    </source>
</reference>
<keyword evidence="2" id="KW-1185">Reference proteome</keyword>
<protein>
    <submittedName>
        <fullName evidence="1">HIG1 domain family member 1A, mitochondrial</fullName>
    </submittedName>
</protein>
<accession>A0A4D9DWY5</accession>
<name>A0A4D9DWY5_9SAUR</name>
<organism evidence="1 2">
    <name type="scientific">Platysternon megacephalum</name>
    <name type="common">big-headed turtle</name>
    <dbReference type="NCBI Taxonomy" id="55544"/>
    <lineage>
        <taxon>Eukaryota</taxon>
        <taxon>Metazoa</taxon>
        <taxon>Chordata</taxon>
        <taxon>Craniata</taxon>
        <taxon>Vertebrata</taxon>
        <taxon>Euteleostomi</taxon>
        <taxon>Archelosauria</taxon>
        <taxon>Testudinata</taxon>
        <taxon>Testudines</taxon>
        <taxon>Cryptodira</taxon>
        <taxon>Durocryptodira</taxon>
        <taxon>Testudinoidea</taxon>
        <taxon>Platysternidae</taxon>
        <taxon>Platysternon</taxon>
    </lineage>
</organism>
<reference evidence="1 2" key="2">
    <citation type="submission" date="2019-04" db="EMBL/GenBank/DDBJ databases">
        <title>The genome sequence of big-headed turtle.</title>
        <authorList>
            <person name="Gong S."/>
        </authorList>
    </citation>
    <scope>NUCLEOTIDE SEQUENCE [LARGE SCALE GENOMIC DNA]</scope>
    <source>
        <strain evidence="1">DO16091913</strain>
        <tissue evidence="1">Muscle</tissue>
    </source>
</reference>
<evidence type="ECO:0000313" key="1">
    <source>
        <dbReference type="EMBL" id="TFK01979.1"/>
    </source>
</evidence>
<dbReference type="EMBL" id="QXTE01000203">
    <property type="protein sequence ID" value="TFK01979.1"/>
    <property type="molecule type" value="Genomic_DNA"/>
</dbReference>
<comment type="caution">
    <text evidence="1">The sequence shown here is derived from an EMBL/GenBank/DDBJ whole genome shotgun (WGS) entry which is preliminary data.</text>
</comment>
<sequence length="203" mass="21494">MEQRLAAVHAHGPGYTKVGPVSFQARVWAQFSQGVAAADWHSGFCEGVQHHGRGCIPNCHSNSATTTACGKAQPMGTQLARRAQSKANPDQNGLFCSLSSSLDGAQSVGTCWATPSLVPSARALLATPCMCSPRCPPHGHWAVEQCWELQGRPLNVQPPSWTPFSPTNAESLTIGSGKFNVFLKNLSPFGVFSGVFVMGRAGC</sequence>
<dbReference type="Proteomes" id="UP000297703">
    <property type="component" value="Unassembled WGS sequence"/>
</dbReference>
<gene>
    <name evidence="1" type="ORF">DR999_PMT15744</name>
</gene>
<dbReference type="AlphaFoldDB" id="A0A4D9DWY5"/>